<feature type="binding site" evidence="9">
    <location>
        <begin position="227"/>
        <end position="232"/>
    </location>
    <ligand>
        <name>ATP</name>
        <dbReference type="ChEBI" id="CHEBI:30616"/>
    </ligand>
</feature>
<evidence type="ECO:0000256" key="3">
    <source>
        <dbReference type="ARBA" id="ARBA00022741"/>
    </source>
</evidence>
<evidence type="ECO:0000256" key="2">
    <source>
        <dbReference type="ARBA" id="ARBA00022723"/>
    </source>
</evidence>
<evidence type="ECO:0000256" key="6">
    <source>
        <dbReference type="ARBA" id="ARBA00022842"/>
    </source>
</evidence>
<dbReference type="InterPro" id="IPR002139">
    <property type="entry name" value="Ribo/fructo_kinase"/>
</dbReference>
<dbReference type="InterPro" id="IPR029056">
    <property type="entry name" value="Ribokinase-like"/>
</dbReference>
<dbReference type="Gene3D" id="3.40.1190.20">
    <property type="match status" value="1"/>
</dbReference>
<evidence type="ECO:0000256" key="10">
    <source>
        <dbReference type="NCBIfam" id="TIGR02152"/>
    </source>
</evidence>
<dbReference type="PANTHER" id="PTHR10584">
    <property type="entry name" value="SUGAR KINASE"/>
    <property type="match status" value="1"/>
</dbReference>
<feature type="binding site" evidence="9">
    <location>
        <position position="254"/>
    </location>
    <ligand>
        <name>K(+)</name>
        <dbReference type="ChEBI" id="CHEBI:29103"/>
    </ligand>
</feature>
<dbReference type="GO" id="GO:0004747">
    <property type="term" value="F:ribokinase activity"/>
    <property type="evidence" value="ECO:0007669"/>
    <property type="project" value="UniProtKB-EC"/>
</dbReference>
<dbReference type="EC" id="2.7.1.15" evidence="9 10"/>
<feature type="binding site" evidence="9">
    <location>
        <position position="299"/>
    </location>
    <ligand>
        <name>K(+)</name>
        <dbReference type="ChEBI" id="CHEBI:29103"/>
    </ligand>
</feature>
<comment type="caution">
    <text evidence="12">The sequence shown here is derived from an EMBL/GenBank/DDBJ whole genome shotgun (WGS) entry which is preliminary data.</text>
</comment>
<dbReference type="Pfam" id="PF00294">
    <property type="entry name" value="PfkB"/>
    <property type="match status" value="1"/>
</dbReference>
<dbReference type="PANTHER" id="PTHR10584:SF166">
    <property type="entry name" value="RIBOKINASE"/>
    <property type="match status" value="1"/>
</dbReference>
<dbReference type="InterPro" id="IPR011611">
    <property type="entry name" value="PfkB_dom"/>
</dbReference>
<keyword evidence="13" id="KW-1185">Reference proteome</keyword>
<comment type="catalytic activity">
    <reaction evidence="9">
        <text>D-ribose + ATP = D-ribose 5-phosphate + ADP + H(+)</text>
        <dbReference type="Rhea" id="RHEA:13697"/>
        <dbReference type="ChEBI" id="CHEBI:15378"/>
        <dbReference type="ChEBI" id="CHEBI:30616"/>
        <dbReference type="ChEBI" id="CHEBI:47013"/>
        <dbReference type="ChEBI" id="CHEBI:78346"/>
        <dbReference type="ChEBI" id="CHEBI:456216"/>
        <dbReference type="EC" id="2.7.1.15"/>
    </reaction>
</comment>
<feature type="binding site" evidence="9">
    <location>
        <position position="256"/>
    </location>
    <ligand>
        <name>K(+)</name>
        <dbReference type="ChEBI" id="CHEBI:29103"/>
    </ligand>
</feature>
<evidence type="ECO:0000313" key="13">
    <source>
        <dbReference type="Proteomes" id="UP001620514"/>
    </source>
</evidence>
<dbReference type="RefSeq" id="WP_404606747.1">
    <property type="nucleotide sequence ID" value="NZ_JBIYDN010000006.1"/>
</dbReference>
<comment type="similarity">
    <text evidence="9">Belongs to the carbohydrate kinase PfkB family. Ribokinase subfamily.</text>
</comment>
<evidence type="ECO:0000256" key="5">
    <source>
        <dbReference type="ARBA" id="ARBA00022840"/>
    </source>
</evidence>
<organism evidence="12 13">
    <name type="scientific">Caballeronia udeis</name>
    <dbReference type="NCBI Taxonomy" id="1232866"/>
    <lineage>
        <taxon>Bacteria</taxon>
        <taxon>Pseudomonadati</taxon>
        <taxon>Pseudomonadota</taxon>
        <taxon>Betaproteobacteria</taxon>
        <taxon>Burkholderiales</taxon>
        <taxon>Burkholderiaceae</taxon>
        <taxon>Caballeronia</taxon>
    </lineage>
</organism>
<keyword evidence="3 9" id="KW-0547">Nucleotide-binding</keyword>
<keyword evidence="7 9" id="KW-0630">Potassium</keyword>
<feature type="binding site" evidence="9">
    <location>
        <position position="260"/>
    </location>
    <ligand>
        <name>substrate</name>
    </ligand>
</feature>
<dbReference type="CDD" id="cd01174">
    <property type="entry name" value="ribokinase"/>
    <property type="match status" value="1"/>
</dbReference>
<dbReference type="EMBL" id="JBIYDN010000006">
    <property type="protein sequence ID" value="MFK4442490.1"/>
    <property type="molecule type" value="Genomic_DNA"/>
</dbReference>
<evidence type="ECO:0000259" key="11">
    <source>
        <dbReference type="Pfam" id="PF00294"/>
    </source>
</evidence>
<feature type="binding site" evidence="9">
    <location>
        <position position="146"/>
    </location>
    <ligand>
        <name>substrate</name>
    </ligand>
</feature>
<keyword evidence="2 9" id="KW-0479">Metal-binding</keyword>
<reference evidence="12 13" key="2">
    <citation type="submission" date="2024-11" db="EMBL/GenBank/DDBJ databases">
        <title>Using genomics to understand microbial adaptation to soil warming.</title>
        <authorList>
            <person name="Deangelis K.M. PhD."/>
        </authorList>
    </citation>
    <scope>NUCLEOTIDE SEQUENCE [LARGE SCALE GENOMIC DNA]</scope>
    <source>
        <strain evidence="12 13">GAS97</strain>
    </source>
</reference>
<feature type="binding site" evidence="9">
    <location>
        <position position="191"/>
    </location>
    <ligand>
        <name>ATP</name>
        <dbReference type="ChEBI" id="CHEBI:30616"/>
    </ligand>
</feature>
<keyword evidence="6 9" id="KW-0460">Magnesium</keyword>
<dbReference type="PRINTS" id="PR00990">
    <property type="entry name" value="RIBOKINASE"/>
</dbReference>
<gene>
    <name evidence="9" type="primary">rbsK</name>
    <name evidence="12" type="ORF">ABH943_002506</name>
</gene>
<name>A0ABW8MFQ2_9BURK</name>
<keyword evidence="4 9" id="KW-0418">Kinase</keyword>
<feature type="binding site" evidence="9">
    <location>
        <begin position="17"/>
        <end position="19"/>
    </location>
    <ligand>
        <name>substrate</name>
    </ligand>
</feature>
<feature type="active site" description="Proton acceptor" evidence="9">
    <location>
        <position position="260"/>
    </location>
</feature>
<sequence>MSKRARQGRVVVVGSINTDLVAQTTHLPFPGETLGSVRFSQAGGGKGANQAVAAARFGAHVTMVGCVGDDENGDERLYDLEAEEMDCAGITVTRDRPTGLALITVSHEGQNTIVVVGGSNGELKPADVLRQEALFSRSDVIVCQLETPGETAYASLKLARQLGKITILNPSPATDPLPPEWLSLTDYLVVNEVEALILSDIPFESENDMGRAAEQLQHQGACNVIVTLGARGAYLLQEGGNGRLFLAPRVEAVDTTAAGDTFIGVLAAQLASRQTIAKSIERGQLAAAISVTRRGGQTSIPKREEVDN</sequence>
<keyword evidence="8 9" id="KW-0119">Carbohydrate metabolism</keyword>
<comment type="activity regulation">
    <text evidence="9">Activated by a monovalent cation that binds near, but not in, the active site. The most likely occupant of the site in vivo is potassium. Ion binding induces a conformational change that may alter substrate affinity.</text>
</comment>
<comment type="subcellular location">
    <subcellularLocation>
        <location evidence="9">Cytoplasm</location>
    </subcellularLocation>
</comment>
<keyword evidence="9" id="KW-0963">Cytoplasm</keyword>
<feature type="binding site" evidence="9">
    <location>
        <position position="293"/>
    </location>
    <ligand>
        <name>K(+)</name>
        <dbReference type="ChEBI" id="CHEBI:29103"/>
    </ligand>
</feature>
<dbReference type="Proteomes" id="UP001620514">
    <property type="component" value="Unassembled WGS sequence"/>
</dbReference>
<evidence type="ECO:0000256" key="1">
    <source>
        <dbReference type="ARBA" id="ARBA00022679"/>
    </source>
</evidence>
<feature type="binding site" evidence="9">
    <location>
        <begin position="259"/>
        <end position="260"/>
    </location>
    <ligand>
        <name>ATP</name>
        <dbReference type="ChEBI" id="CHEBI:30616"/>
    </ligand>
</feature>
<dbReference type="SUPFAM" id="SSF53613">
    <property type="entry name" value="Ribokinase-like"/>
    <property type="match status" value="1"/>
</dbReference>
<feature type="binding site" evidence="9">
    <location>
        <begin position="45"/>
        <end position="49"/>
    </location>
    <ligand>
        <name>substrate</name>
    </ligand>
</feature>
<evidence type="ECO:0000256" key="4">
    <source>
        <dbReference type="ARBA" id="ARBA00022777"/>
    </source>
</evidence>
<evidence type="ECO:0000256" key="8">
    <source>
        <dbReference type="ARBA" id="ARBA00023277"/>
    </source>
</evidence>
<reference evidence="12 13" key="1">
    <citation type="submission" date="2024-10" db="EMBL/GenBank/DDBJ databases">
        <authorList>
            <person name="Deangelis K."/>
            <person name="Huntemann M."/>
            <person name="Clum A."/>
            <person name="Wang J."/>
            <person name="Palaniappan K."/>
            <person name="Ritter S."/>
            <person name="Chen I.-M."/>
            <person name="Stamatis D."/>
            <person name="Reddy T."/>
            <person name="O'Malley R."/>
            <person name="Daum C."/>
            <person name="Ng V."/>
            <person name="Ivanova N."/>
            <person name="Kyrpides N."/>
            <person name="Woyke T."/>
        </authorList>
    </citation>
    <scope>NUCLEOTIDE SEQUENCE [LARGE SCALE GENOMIC DNA]</scope>
    <source>
        <strain evidence="12 13">GAS97</strain>
    </source>
</reference>
<dbReference type="InterPro" id="IPR011877">
    <property type="entry name" value="Ribokinase"/>
</dbReference>
<accession>A0ABW8MFQ2</accession>
<comment type="cofactor">
    <cofactor evidence="9">
        <name>Mg(2+)</name>
        <dbReference type="ChEBI" id="CHEBI:18420"/>
    </cofactor>
    <text evidence="9">Requires a divalent cation, most likely magnesium in vivo, as an electrophilic catalyst to aid phosphoryl group transfer. It is the chelate of the metal and the nucleotide that is the actual substrate.</text>
</comment>
<keyword evidence="1 9" id="KW-0808">Transferase</keyword>
<evidence type="ECO:0000313" key="12">
    <source>
        <dbReference type="EMBL" id="MFK4442490.1"/>
    </source>
</evidence>
<protein>
    <recommendedName>
        <fullName evidence="9 10">Ribokinase</fullName>
        <shortName evidence="9">RK</shortName>
        <ecNumber evidence="9 10">2.7.1.15</ecNumber>
    </recommendedName>
</protein>
<comment type="pathway">
    <text evidence="9">Carbohydrate metabolism; D-ribose degradation; D-ribose 5-phosphate from beta-D-ribopyranose: step 2/2.</text>
</comment>
<feature type="domain" description="Carbohydrate kinase PfkB" evidence="11">
    <location>
        <begin position="9"/>
        <end position="302"/>
    </location>
</feature>
<comment type="function">
    <text evidence="9">Catalyzes the phosphorylation of ribose at O-5 in a reaction requiring ATP and magnesium. The resulting D-ribose-5-phosphate can then be used either for sythesis of nucleotides, histidine, and tryptophan, or as a component of the pentose phosphate pathway.</text>
</comment>
<feature type="binding site" evidence="9">
    <location>
        <position position="295"/>
    </location>
    <ligand>
        <name>K(+)</name>
        <dbReference type="ChEBI" id="CHEBI:29103"/>
    </ligand>
</feature>
<dbReference type="NCBIfam" id="TIGR02152">
    <property type="entry name" value="D_ribokin_bact"/>
    <property type="match status" value="1"/>
</dbReference>
<keyword evidence="5 9" id="KW-0067">ATP-binding</keyword>
<comment type="subunit">
    <text evidence="9">Homodimer.</text>
</comment>
<evidence type="ECO:0000256" key="7">
    <source>
        <dbReference type="ARBA" id="ARBA00022958"/>
    </source>
</evidence>
<proteinExistence type="inferred from homology"/>
<comment type="caution">
    <text evidence="9">Lacks conserved residue(s) required for the propagation of feature annotation.</text>
</comment>
<feature type="binding site" evidence="9">
    <location>
        <position position="290"/>
    </location>
    <ligand>
        <name>K(+)</name>
        <dbReference type="ChEBI" id="CHEBI:29103"/>
    </ligand>
</feature>
<dbReference type="HAMAP" id="MF_01987">
    <property type="entry name" value="Ribokinase"/>
    <property type="match status" value="1"/>
</dbReference>
<evidence type="ECO:0000256" key="9">
    <source>
        <dbReference type="HAMAP-Rule" id="MF_01987"/>
    </source>
</evidence>